<dbReference type="InterPro" id="IPR011650">
    <property type="entry name" value="Peptidase_M20_dimer"/>
</dbReference>
<keyword evidence="1" id="KW-0645">Protease</keyword>
<dbReference type="NCBIfam" id="NF005914">
    <property type="entry name" value="PRK07907.1"/>
    <property type="match status" value="1"/>
</dbReference>
<accession>A0ABT6SRJ3</accession>
<dbReference type="SUPFAM" id="SSF53187">
    <property type="entry name" value="Zn-dependent exopeptidases"/>
    <property type="match status" value="1"/>
</dbReference>
<dbReference type="InterPro" id="IPR002933">
    <property type="entry name" value="Peptidase_M20"/>
</dbReference>
<protein>
    <submittedName>
        <fullName evidence="5">Dipeptidase</fullName>
    </submittedName>
</protein>
<evidence type="ECO:0000259" key="4">
    <source>
        <dbReference type="Pfam" id="PF07687"/>
    </source>
</evidence>
<dbReference type="Gene3D" id="3.40.630.10">
    <property type="entry name" value="Zn peptidases"/>
    <property type="match status" value="1"/>
</dbReference>
<sequence length="451" mass="47922">MPSQQIAETVASLLPRARQELAELVAFKSVADFTQFPRSESEAAANWVADALRAEGFQDVALLDTPDGTQSVYGFLPGPADAPTVLLYAHYDVQPPLDEAAWATPPFELVERDGRWYGRGAADCKGGVVMHLLALRALKADGGVPVNVKFIAEGSEEQGTGGLERYAEAHPELLKADSIVIGDSGNFRVGLPTVTSTLRGMTLVRVEVDTLEGNLHSGQFGGAAPDALAALVRVLDSLRAEDGSTTVDGLDGGQVWDGLQYAEGDFRKDAKVLEGVELIGEGTVADRIWARPAVTVLGIDCPPVVGATPSVQAGARALISLRVPPGVDAAEATRLLRTHLEARTPWGARVRTEQIGQGQPFRADTKSPAYAAMAEAMRIAYPGEEMQYAGQGGSIPLCNTLSSLYPNAEILLIGLSEPQAQIHAVNESVSPEELERLSVTEALFLQKYATS</sequence>
<dbReference type="EMBL" id="JASCIS010000005">
    <property type="protein sequence ID" value="MDI3418219.1"/>
    <property type="molecule type" value="Genomic_DNA"/>
</dbReference>
<dbReference type="Proteomes" id="UP001237105">
    <property type="component" value="Unassembled WGS sequence"/>
</dbReference>
<feature type="domain" description="Peptidase M20 dimerisation" evidence="4">
    <location>
        <begin position="205"/>
        <end position="346"/>
    </location>
</feature>
<dbReference type="PANTHER" id="PTHR43270:SF12">
    <property type="entry name" value="SUCCINYL-DIAMINOPIMELATE DESUCCINYLASE"/>
    <property type="match status" value="1"/>
</dbReference>
<evidence type="ECO:0000313" key="6">
    <source>
        <dbReference type="Proteomes" id="UP001237105"/>
    </source>
</evidence>
<proteinExistence type="predicted"/>
<dbReference type="CDD" id="cd03893">
    <property type="entry name" value="M20_Dipept_like"/>
    <property type="match status" value="1"/>
</dbReference>
<keyword evidence="3" id="KW-0378">Hydrolase</keyword>
<comment type="caution">
    <text evidence="5">The sequence shown here is derived from an EMBL/GenBank/DDBJ whole genome shotgun (WGS) entry which is preliminary data.</text>
</comment>
<reference evidence="5 6" key="1">
    <citation type="submission" date="2023-05" db="EMBL/GenBank/DDBJ databases">
        <title>Draft genome sequence of Streptomyces sp. B-S-A12 isolated from a cave soil in Thailand.</title>
        <authorList>
            <person name="Chamroensaksri N."/>
            <person name="Muangham S."/>
        </authorList>
    </citation>
    <scope>NUCLEOTIDE SEQUENCE [LARGE SCALE GENOMIC DNA]</scope>
    <source>
        <strain evidence="5 6">B-S-A12</strain>
    </source>
</reference>
<dbReference type="Pfam" id="PF01546">
    <property type="entry name" value="Peptidase_M20"/>
    <property type="match status" value="1"/>
</dbReference>
<evidence type="ECO:0000256" key="3">
    <source>
        <dbReference type="ARBA" id="ARBA00022801"/>
    </source>
</evidence>
<keyword evidence="2" id="KW-0479">Metal-binding</keyword>
<dbReference type="InterPro" id="IPR051458">
    <property type="entry name" value="Cyt/Met_Dipeptidase"/>
</dbReference>
<dbReference type="PANTHER" id="PTHR43270">
    <property type="entry name" value="BETA-ALA-HIS DIPEPTIDASE"/>
    <property type="match status" value="1"/>
</dbReference>
<organism evidence="5 6">
    <name type="scientific">Streptomyces luteolus</name>
    <dbReference type="NCBI Taxonomy" id="3043615"/>
    <lineage>
        <taxon>Bacteria</taxon>
        <taxon>Bacillati</taxon>
        <taxon>Actinomycetota</taxon>
        <taxon>Actinomycetes</taxon>
        <taxon>Kitasatosporales</taxon>
        <taxon>Streptomycetaceae</taxon>
        <taxon>Streptomyces</taxon>
    </lineage>
</organism>
<evidence type="ECO:0000313" key="5">
    <source>
        <dbReference type="EMBL" id="MDI3418219.1"/>
    </source>
</evidence>
<name>A0ABT6SRJ3_9ACTN</name>
<dbReference type="Gene3D" id="3.30.70.360">
    <property type="match status" value="1"/>
</dbReference>
<keyword evidence="6" id="KW-1185">Reference proteome</keyword>
<dbReference type="RefSeq" id="WP_282534138.1">
    <property type="nucleotide sequence ID" value="NZ_JASCIS010000005.1"/>
</dbReference>
<gene>
    <name evidence="5" type="ORF">QIT00_06535</name>
</gene>
<evidence type="ECO:0000256" key="1">
    <source>
        <dbReference type="ARBA" id="ARBA00022670"/>
    </source>
</evidence>
<dbReference type="Pfam" id="PF07687">
    <property type="entry name" value="M20_dimer"/>
    <property type="match status" value="1"/>
</dbReference>
<evidence type="ECO:0000256" key="2">
    <source>
        <dbReference type="ARBA" id="ARBA00022723"/>
    </source>
</evidence>